<evidence type="ECO:0000313" key="1">
    <source>
        <dbReference type="EMBL" id="SMF83247.1"/>
    </source>
</evidence>
<accession>A0A1X7HBJ8</accession>
<protein>
    <submittedName>
        <fullName evidence="1">Phage gp6-like head-tail connector protein</fullName>
    </submittedName>
</protein>
<dbReference type="STRING" id="286727.SAMN02982917_5496"/>
<gene>
    <name evidence="1" type="ORF">SAMN02982917_5496</name>
</gene>
<dbReference type="EMBL" id="FXAK01000007">
    <property type="protein sequence ID" value="SMF83247.1"/>
    <property type="molecule type" value="Genomic_DNA"/>
</dbReference>
<dbReference type="Gene3D" id="1.10.3230.30">
    <property type="entry name" value="Phage gp6-like head-tail connector protein"/>
    <property type="match status" value="1"/>
</dbReference>
<dbReference type="Proteomes" id="UP000192936">
    <property type="component" value="Unassembled WGS sequence"/>
</dbReference>
<dbReference type="Pfam" id="PF05135">
    <property type="entry name" value="Phage_connect_1"/>
    <property type="match status" value="1"/>
</dbReference>
<dbReference type="AlphaFoldDB" id="A0A1X7HBJ8"/>
<dbReference type="CDD" id="cd08054">
    <property type="entry name" value="gp6"/>
    <property type="match status" value="1"/>
</dbReference>
<dbReference type="InterPro" id="IPR021146">
    <property type="entry name" value="Phage_gp6-like_head-tail"/>
</dbReference>
<dbReference type="OrthoDB" id="7307102at2"/>
<reference evidence="1 2" key="1">
    <citation type="submission" date="2017-04" db="EMBL/GenBank/DDBJ databases">
        <authorList>
            <person name="Afonso C.L."/>
            <person name="Miller P.J."/>
            <person name="Scott M.A."/>
            <person name="Spackman E."/>
            <person name="Goraichik I."/>
            <person name="Dimitrov K.M."/>
            <person name="Suarez D.L."/>
            <person name="Swayne D.E."/>
        </authorList>
    </citation>
    <scope>NUCLEOTIDE SEQUENCE [LARGE SCALE GENOMIC DNA]</scope>
    <source>
        <strain evidence="1 2">A2P</strain>
    </source>
</reference>
<proteinExistence type="predicted"/>
<dbReference type="InterPro" id="IPR006450">
    <property type="entry name" value="Phage_HK97_gp6-like"/>
</dbReference>
<name>A0A1X7HBJ8_9PROT</name>
<evidence type="ECO:0000313" key="2">
    <source>
        <dbReference type="Proteomes" id="UP000192936"/>
    </source>
</evidence>
<organism evidence="1 2">
    <name type="scientific">Azospirillum oryzae</name>
    <dbReference type="NCBI Taxonomy" id="286727"/>
    <lineage>
        <taxon>Bacteria</taxon>
        <taxon>Pseudomonadati</taxon>
        <taxon>Pseudomonadota</taxon>
        <taxon>Alphaproteobacteria</taxon>
        <taxon>Rhodospirillales</taxon>
        <taxon>Azospirillaceae</taxon>
        <taxon>Azospirillum</taxon>
    </lineage>
</organism>
<dbReference type="RefSeq" id="WP_085090244.1">
    <property type="nucleotide sequence ID" value="NZ_FXAK01000007.1"/>
</dbReference>
<sequence length="102" mass="10835">MSIVTLDEAKAHLRVDGADEDADIALKLAAAEDAAVQHLNRSVPWTDADGIEVPVPPSVKVAVLVILGDLYAVREGAIIGATHAVNPTVERLLAPYRRITFA</sequence>
<dbReference type="NCBIfam" id="TIGR01560">
    <property type="entry name" value="put_DNA_pack"/>
    <property type="match status" value="1"/>
</dbReference>